<organism evidence="2 3">
    <name type="scientific">Mycolicibacterium vanbaalenii</name>
    <name type="common">Mycobacterium vanbaalenii</name>
    <dbReference type="NCBI Taxonomy" id="110539"/>
    <lineage>
        <taxon>Bacteria</taxon>
        <taxon>Bacillati</taxon>
        <taxon>Actinomycetota</taxon>
        <taxon>Actinomycetes</taxon>
        <taxon>Mycobacteriales</taxon>
        <taxon>Mycobacteriaceae</taxon>
        <taxon>Mycolicibacterium</taxon>
    </lineage>
</organism>
<gene>
    <name evidence="2" type="ORF">AELLOGFF_00648</name>
</gene>
<feature type="transmembrane region" description="Helical" evidence="1">
    <location>
        <begin position="68"/>
        <end position="85"/>
    </location>
</feature>
<dbReference type="EMBL" id="CACSIP010000012">
    <property type="protein sequence ID" value="CAA0108867.1"/>
    <property type="molecule type" value="Genomic_DNA"/>
</dbReference>
<keyword evidence="1" id="KW-0812">Transmembrane</keyword>
<dbReference type="Proteomes" id="UP000430146">
    <property type="component" value="Unassembled WGS sequence"/>
</dbReference>
<keyword evidence="1" id="KW-1133">Transmembrane helix</keyword>
<dbReference type="OrthoDB" id="3482508at2"/>
<dbReference type="AlphaFoldDB" id="A0A5S9PX07"/>
<reference evidence="2 3" key="1">
    <citation type="submission" date="2019-11" db="EMBL/GenBank/DDBJ databases">
        <authorList>
            <person name="Holert J."/>
        </authorList>
    </citation>
    <scope>NUCLEOTIDE SEQUENCE [LARGE SCALE GENOMIC DNA]</scope>
    <source>
        <strain evidence="2">BC8_1</strain>
    </source>
</reference>
<proteinExistence type="predicted"/>
<keyword evidence="3" id="KW-1185">Reference proteome</keyword>
<keyword evidence="1" id="KW-0472">Membrane</keyword>
<evidence type="ECO:0000256" key="1">
    <source>
        <dbReference type="SAM" id="Phobius"/>
    </source>
</evidence>
<evidence type="ECO:0000313" key="2">
    <source>
        <dbReference type="EMBL" id="CAA0108867.1"/>
    </source>
</evidence>
<name>A0A5S9PX07_MYCVN</name>
<sequence length="88" mass="9279">MPKENSRVATVGGLALAVTGLAHFVAPQLFEGLTESAFPTNTRQHVYIDGGIETAVGLGLAAPQTRKAAVVVLIGYLLYMVGNVVRNR</sequence>
<dbReference type="RefSeq" id="WP_159230075.1">
    <property type="nucleotide sequence ID" value="NZ_CACSIP010000012.1"/>
</dbReference>
<protein>
    <recommendedName>
        <fullName evidence="4">DoxX family protein</fullName>
    </recommendedName>
</protein>
<accession>A0A5S9PX07</accession>
<evidence type="ECO:0000313" key="3">
    <source>
        <dbReference type="Proteomes" id="UP000430146"/>
    </source>
</evidence>
<evidence type="ECO:0008006" key="4">
    <source>
        <dbReference type="Google" id="ProtNLM"/>
    </source>
</evidence>